<gene>
    <name evidence="2" type="ordered locus">LOC_Os03g52220</name>
</gene>
<feature type="region of interest" description="Disordered" evidence="1">
    <location>
        <begin position="1"/>
        <end position="31"/>
    </location>
</feature>
<protein>
    <submittedName>
        <fullName evidence="2">Uncharacterized protein</fullName>
    </submittedName>
</protein>
<name>Q10DD7_ORYSJ</name>
<feature type="compositionally biased region" description="Basic and acidic residues" evidence="1">
    <location>
        <begin position="13"/>
        <end position="26"/>
    </location>
</feature>
<evidence type="ECO:0000256" key="1">
    <source>
        <dbReference type="SAM" id="MobiDB-lite"/>
    </source>
</evidence>
<feature type="compositionally biased region" description="Gly residues" evidence="1">
    <location>
        <begin position="1"/>
        <end position="12"/>
    </location>
</feature>
<evidence type="ECO:0000313" key="2">
    <source>
        <dbReference type="EMBL" id="ABF98708.1"/>
    </source>
</evidence>
<reference evidence="2" key="1">
    <citation type="journal article" date="2005" name="Genome Res.">
        <title>Sequence, annotation, and analysis of synteny between rice chromosome 3 and diverged grass species.</title>
        <authorList>
            <consortium name="Rice Chromosome 3 Sequencing Consortium"/>
            <person name="Buell C.R."/>
            <person name="Yuan Q."/>
            <person name="Ouyang S."/>
            <person name="Liu J."/>
            <person name="Zhu W."/>
            <person name="Wang A."/>
            <person name="Maiti R."/>
            <person name="Haas B."/>
            <person name="Wortman J."/>
            <person name="Pertea M."/>
            <person name="Jones K.M."/>
            <person name="Kim M."/>
            <person name="Overton L."/>
            <person name="Tsitrin T."/>
            <person name="Fadrosh D."/>
            <person name="Bera J."/>
            <person name="Weaver B."/>
            <person name="Jin S."/>
            <person name="Johri S."/>
            <person name="Reardon M."/>
            <person name="Webb K."/>
            <person name="Hill J."/>
            <person name="Moffat K."/>
            <person name="Tallon L."/>
            <person name="Van Aken S."/>
            <person name="Lewis M."/>
            <person name="Utterback T."/>
            <person name="Feldblyum T."/>
            <person name="Zismann V."/>
            <person name="Iobst S."/>
            <person name="Hsiao J."/>
            <person name="de Vazeille A.R."/>
            <person name="Salzberg S.L."/>
            <person name="White O."/>
            <person name="Fraser C."/>
            <person name="Yu Y."/>
            <person name="Kim H."/>
            <person name="Rambo T."/>
            <person name="Currie J."/>
            <person name="Collura K."/>
            <person name="Kernodle-Thompson S."/>
            <person name="Wei F."/>
            <person name="Kudrna K."/>
            <person name="Ammiraju J.S."/>
            <person name="Luo M."/>
            <person name="Goicoechea J.L."/>
            <person name="Wing R.A."/>
            <person name="Henry D."/>
            <person name="Oates R."/>
            <person name="Palmer M."/>
            <person name="Pries G."/>
            <person name="Saski C."/>
            <person name="Simmons J."/>
            <person name="Soderlund C."/>
            <person name="Nelson W."/>
            <person name="de la Bastide M."/>
            <person name="Spiegel L."/>
            <person name="Nascimento L."/>
            <person name="Huang E."/>
            <person name="Preston R."/>
            <person name="Zutavern T."/>
            <person name="Palmer L."/>
            <person name="O'Shaughnessy A."/>
            <person name="Dike S."/>
            <person name="McCombie W.R."/>
            <person name="Minx P."/>
            <person name="Cordum H."/>
            <person name="Wilson R."/>
            <person name="Jin W."/>
            <person name="Lee H.R."/>
            <person name="Jiang J."/>
            <person name="Jackson S."/>
        </authorList>
    </citation>
    <scope>NUCLEOTIDE SEQUENCE [LARGE SCALE GENOMIC DNA]</scope>
</reference>
<dbReference type="AlphaFoldDB" id="Q10DD7"/>
<sequence length="43" mass="4365">MTEPHSGGGGGDWSREDCGMGSREDCGMGSSGKVYDIANIVTG</sequence>
<reference evidence="2" key="2">
    <citation type="submission" date="2006-06" db="EMBL/GenBank/DDBJ databases">
        <authorList>
            <person name="Buell R."/>
            <person name="Wing R.A."/>
            <person name="McCombie W.A."/>
            <person name="Ouyang S."/>
        </authorList>
    </citation>
    <scope>NUCLEOTIDE SEQUENCE</scope>
</reference>
<organism evidence="2">
    <name type="scientific">Oryza sativa subsp. japonica</name>
    <name type="common">Rice</name>
    <dbReference type="NCBI Taxonomy" id="39947"/>
    <lineage>
        <taxon>Eukaryota</taxon>
        <taxon>Viridiplantae</taxon>
        <taxon>Streptophyta</taxon>
        <taxon>Embryophyta</taxon>
        <taxon>Tracheophyta</taxon>
        <taxon>Spermatophyta</taxon>
        <taxon>Magnoliopsida</taxon>
        <taxon>Liliopsida</taxon>
        <taxon>Poales</taxon>
        <taxon>Poaceae</taxon>
        <taxon>BOP clade</taxon>
        <taxon>Oryzoideae</taxon>
        <taxon>Oryzeae</taxon>
        <taxon>Oryzinae</taxon>
        <taxon>Oryza</taxon>
        <taxon>Oryza sativa</taxon>
    </lineage>
</organism>
<dbReference type="EMBL" id="DP000009">
    <property type="protein sequence ID" value="ABF98708.1"/>
    <property type="molecule type" value="Genomic_DNA"/>
</dbReference>
<accession>Q10DD7</accession>
<proteinExistence type="predicted"/>